<dbReference type="PANTHER" id="PTHR44329:SF288">
    <property type="entry name" value="MITOGEN-ACTIVATED PROTEIN KINASE KINASE KINASE 20"/>
    <property type="match status" value="1"/>
</dbReference>
<evidence type="ECO:0000313" key="6">
    <source>
        <dbReference type="EMBL" id="GBC09013.1"/>
    </source>
</evidence>
<reference evidence="6 7" key="1">
    <citation type="submission" date="2017-11" db="EMBL/GenBank/DDBJ databases">
        <title>The genome of Rhizophagus clarus HR1 reveals common genetic basis of auxotrophy among arbuscular mycorrhizal fungi.</title>
        <authorList>
            <person name="Kobayashi Y."/>
        </authorList>
    </citation>
    <scope>NUCLEOTIDE SEQUENCE [LARGE SCALE GENOMIC DNA]</scope>
    <source>
        <strain evidence="6 7">HR1</strain>
    </source>
</reference>
<dbReference type="PROSITE" id="PS50011">
    <property type="entry name" value="PROTEIN_KINASE_DOM"/>
    <property type="match status" value="1"/>
</dbReference>
<dbReference type="GO" id="GO:0004674">
    <property type="term" value="F:protein serine/threonine kinase activity"/>
    <property type="evidence" value="ECO:0007669"/>
    <property type="project" value="TreeGrafter"/>
</dbReference>
<evidence type="ECO:0000256" key="1">
    <source>
        <dbReference type="ARBA" id="ARBA00022679"/>
    </source>
</evidence>
<proteinExistence type="predicted"/>
<name>A0A2Z6S7L7_9GLOM</name>
<evidence type="ECO:0000259" key="5">
    <source>
        <dbReference type="PROSITE" id="PS50011"/>
    </source>
</evidence>
<comment type="caution">
    <text evidence="6">The sequence shown here is derived from an EMBL/GenBank/DDBJ whole genome shotgun (WGS) entry which is preliminary data.</text>
</comment>
<accession>A0A2Z6S7L7</accession>
<feature type="domain" description="Protein kinase" evidence="5">
    <location>
        <begin position="139"/>
        <end position="410"/>
    </location>
</feature>
<gene>
    <name evidence="6" type="ORF">RclHR1_08540012</name>
</gene>
<evidence type="ECO:0000256" key="2">
    <source>
        <dbReference type="ARBA" id="ARBA00022741"/>
    </source>
</evidence>
<keyword evidence="4" id="KW-0067">ATP-binding</keyword>
<dbReference type="EMBL" id="BEXD01004264">
    <property type="protein sequence ID" value="GBC09013.1"/>
    <property type="molecule type" value="Genomic_DNA"/>
</dbReference>
<dbReference type="SUPFAM" id="SSF56112">
    <property type="entry name" value="Protein kinase-like (PK-like)"/>
    <property type="match status" value="1"/>
</dbReference>
<dbReference type="Pfam" id="PF07714">
    <property type="entry name" value="PK_Tyr_Ser-Thr"/>
    <property type="match status" value="1"/>
</dbReference>
<sequence length="487" mass="57200">MSTTTFRTKLINVTINKAFTLIDYNTLNDIDKRYEFVRQTVFDDNSLTNDEKTEAIRKLNITYDQNKVYYNIGTRRTCENCNQECLATLYCEYCVRNYLKSNFSNCTSRNNDIDNLIKKCQNETYRPDVVIEWIPYNDLQDIKYLTKGGFSEIYTAIWNSGKYQKWDSKERRLIRLGRQPVILKRLENIESTNKRWFEEAESHLTISNKSPYIIQCYGLTQDPSNGDYMLVTHKMDLNLREYLQQNWVHLTWKKRIQFVYNIITALRHIHNEKAIHRDLHSGNILFKQINQRFFIGDLGFCGPINNPPKGIYGNLPYVAPEVIAGRGYTFKSDIYSIAMLMWEFSSGQPPFSNYEHDCCLVMKIIDGVRPRIVSGTPLEYQNLMKQCWDANPLERPNIDTLWAKIKEIYMSYQNGSNVSEANNNLEINNLEIYSHYASSRLSISKVHNFEGLSEPRNETEEEQKAFHNSRSYDILCIPDSFDDFSKK</sequence>
<keyword evidence="1" id="KW-0808">Transferase</keyword>
<dbReference type="PANTHER" id="PTHR44329">
    <property type="entry name" value="SERINE/THREONINE-PROTEIN KINASE TNNI3K-RELATED"/>
    <property type="match status" value="1"/>
</dbReference>
<evidence type="ECO:0000256" key="4">
    <source>
        <dbReference type="ARBA" id="ARBA00022840"/>
    </source>
</evidence>
<dbReference type="AlphaFoldDB" id="A0A2Z6S7L7"/>
<keyword evidence="2" id="KW-0547">Nucleotide-binding</keyword>
<evidence type="ECO:0000256" key="3">
    <source>
        <dbReference type="ARBA" id="ARBA00022777"/>
    </source>
</evidence>
<keyword evidence="3" id="KW-0418">Kinase</keyword>
<dbReference type="InterPro" id="IPR011009">
    <property type="entry name" value="Kinase-like_dom_sf"/>
</dbReference>
<dbReference type="InterPro" id="IPR000719">
    <property type="entry name" value="Prot_kinase_dom"/>
</dbReference>
<dbReference type="Gene3D" id="1.10.510.10">
    <property type="entry name" value="Transferase(Phosphotransferase) domain 1"/>
    <property type="match status" value="1"/>
</dbReference>
<dbReference type="InterPro" id="IPR001245">
    <property type="entry name" value="Ser-Thr/Tyr_kinase_cat_dom"/>
</dbReference>
<dbReference type="GO" id="GO:0005524">
    <property type="term" value="F:ATP binding"/>
    <property type="evidence" value="ECO:0007669"/>
    <property type="project" value="UniProtKB-KW"/>
</dbReference>
<evidence type="ECO:0000313" key="7">
    <source>
        <dbReference type="Proteomes" id="UP000247702"/>
    </source>
</evidence>
<dbReference type="InterPro" id="IPR051681">
    <property type="entry name" value="Ser/Thr_Kinases-Pseudokinases"/>
</dbReference>
<dbReference type="Proteomes" id="UP000247702">
    <property type="component" value="Unassembled WGS sequence"/>
</dbReference>
<keyword evidence="7" id="KW-1185">Reference proteome</keyword>
<protein>
    <recommendedName>
        <fullName evidence="5">Protein kinase domain-containing protein</fullName>
    </recommendedName>
</protein>
<organism evidence="6 7">
    <name type="scientific">Rhizophagus clarus</name>
    <dbReference type="NCBI Taxonomy" id="94130"/>
    <lineage>
        <taxon>Eukaryota</taxon>
        <taxon>Fungi</taxon>
        <taxon>Fungi incertae sedis</taxon>
        <taxon>Mucoromycota</taxon>
        <taxon>Glomeromycotina</taxon>
        <taxon>Glomeromycetes</taxon>
        <taxon>Glomerales</taxon>
        <taxon>Glomeraceae</taxon>
        <taxon>Rhizophagus</taxon>
    </lineage>
</organism>